<feature type="transmembrane region" description="Helical" evidence="1">
    <location>
        <begin position="57"/>
        <end position="78"/>
    </location>
</feature>
<feature type="transmembrane region" description="Helical" evidence="1">
    <location>
        <begin position="101"/>
        <end position="120"/>
    </location>
</feature>
<gene>
    <name evidence="3" type="ORF">A2704_01605</name>
</gene>
<accession>A0A1F6CJU5</accession>
<dbReference type="Pfam" id="PF01569">
    <property type="entry name" value="PAP2"/>
    <property type="match status" value="1"/>
</dbReference>
<feature type="domain" description="Phosphatidic acid phosphatase type 2/haloperoxidase" evidence="2">
    <location>
        <begin position="53"/>
        <end position="165"/>
    </location>
</feature>
<name>A0A1F6CJU5_9BACT</name>
<dbReference type="EMBL" id="MFKW01000072">
    <property type="protein sequence ID" value="OGG49524.1"/>
    <property type="molecule type" value="Genomic_DNA"/>
</dbReference>
<proteinExistence type="predicted"/>
<dbReference type="PANTHER" id="PTHR14969">
    <property type="entry name" value="SPHINGOSINE-1-PHOSPHATE PHOSPHOHYDROLASE"/>
    <property type="match status" value="1"/>
</dbReference>
<feature type="transmembrane region" description="Helical" evidence="1">
    <location>
        <begin position="20"/>
        <end position="45"/>
    </location>
</feature>
<sequence length="171" mass="17886">MPAIDAQIVSALNQAASGAFAPLAVAAASWLIYLLAAGVLLPLVFEKMRAAGFRLSARIVAGTGLGLVLRAILGSIAFRPRPFVVFSDINKLIEKSADSPAFPSGHAVAGFAIAYGLFLWNRRVGTVALILAAIIGIGRVAVGVHYPSDIIAGALLGILASWLVWRITKRV</sequence>
<feature type="transmembrane region" description="Helical" evidence="1">
    <location>
        <begin position="150"/>
        <end position="168"/>
    </location>
</feature>
<dbReference type="SUPFAM" id="SSF48317">
    <property type="entry name" value="Acid phosphatase/Vanadium-dependent haloperoxidase"/>
    <property type="match status" value="1"/>
</dbReference>
<evidence type="ECO:0000313" key="3">
    <source>
        <dbReference type="EMBL" id="OGG49524.1"/>
    </source>
</evidence>
<keyword evidence="1" id="KW-0472">Membrane</keyword>
<dbReference type="SMART" id="SM00014">
    <property type="entry name" value="acidPPc"/>
    <property type="match status" value="1"/>
</dbReference>
<dbReference type="Gene3D" id="1.20.144.10">
    <property type="entry name" value="Phosphatidic acid phosphatase type 2/haloperoxidase"/>
    <property type="match status" value="1"/>
</dbReference>
<evidence type="ECO:0000259" key="2">
    <source>
        <dbReference type="SMART" id="SM00014"/>
    </source>
</evidence>
<dbReference type="Proteomes" id="UP000176445">
    <property type="component" value="Unassembled WGS sequence"/>
</dbReference>
<keyword evidence="1" id="KW-1133">Transmembrane helix</keyword>
<evidence type="ECO:0000313" key="4">
    <source>
        <dbReference type="Proteomes" id="UP000176445"/>
    </source>
</evidence>
<comment type="caution">
    <text evidence="3">The sequence shown here is derived from an EMBL/GenBank/DDBJ whole genome shotgun (WGS) entry which is preliminary data.</text>
</comment>
<feature type="transmembrane region" description="Helical" evidence="1">
    <location>
        <begin position="127"/>
        <end position="144"/>
    </location>
</feature>
<dbReference type="PANTHER" id="PTHR14969:SF13">
    <property type="entry name" value="AT30094P"/>
    <property type="match status" value="1"/>
</dbReference>
<organism evidence="3 4">
    <name type="scientific">Candidatus Kaiserbacteria bacterium RIFCSPHIGHO2_01_FULL_54_36b</name>
    <dbReference type="NCBI Taxonomy" id="1798483"/>
    <lineage>
        <taxon>Bacteria</taxon>
        <taxon>Candidatus Kaiseribacteriota</taxon>
    </lineage>
</organism>
<protein>
    <recommendedName>
        <fullName evidence="2">Phosphatidic acid phosphatase type 2/haloperoxidase domain-containing protein</fullName>
    </recommendedName>
</protein>
<evidence type="ECO:0000256" key="1">
    <source>
        <dbReference type="SAM" id="Phobius"/>
    </source>
</evidence>
<dbReference type="InterPro" id="IPR000326">
    <property type="entry name" value="PAP2/HPO"/>
</dbReference>
<dbReference type="AlphaFoldDB" id="A0A1F6CJU5"/>
<reference evidence="3 4" key="1">
    <citation type="journal article" date="2016" name="Nat. Commun.">
        <title>Thousands of microbial genomes shed light on interconnected biogeochemical processes in an aquifer system.</title>
        <authorList>
            <person name="Anantharaman K."/>
            <person name="Brown C.T."/>
            <person name="Hug L.A."/>
            <person name="Sharon I."/>
            <person name="Castelle C.J."/>
            <person name="Probst A.J."/>
            <person name="Thomas B.C."/>
            <person name="Singh A."/>
            <person name="Wilkins M.J."/>
            <person name="Karaoz U."/>
            <person name="Brodie E.L."/>
            <person name="Williams K.H."/>
            <person name="Hubbard S.S."/>
            <person name="Banfield J.F."/>
        </authorList>
    </citation>
    <scope>NUCLEOTIDE SEQUENCE [LARGE SCALE GENOMIC DNA]</scope>
</reference>
<keyword evidence="1" id="KW-0812">Transmembrane</keyword>
<dbReference type="InterPro" id="IPR036938">
    <property type="entry name" value="PAP2/HPO_sf"/>
</dbReference>